<feature type="region of interest" description="Disordered" evidence="2">
    <location>
        <begin position="172"/>
        <end position="280"/>
    </location>
</feature>
<feature type="coiled-coil region" evidence="1">
    <location>
        <begin position="304"/>
        <end position="366"/>
    </location>
</feature>
<sequence>MASRSYFDLLWEVEEVSTGALGKVAPRDYFEWRGDDEGVGGGLPSQCVSDDVLSEALLGDPFLPLLDEDALQPPPPALPHPETLMQVSLPAGQPAAPGAAPAASPPRPPSPAPSSPLQLVTPQVSSPASPQPLTGPSSKTPSTSPRSPVRVVVRTGRMVAPVMLEKSSRYLVRIPGPTPLPPTAPTRHLSLQEEEKPEATTPTMSAPEASLSQESSPPQASPTPDAITTTTATTLRSLPSRGGARRRRCSSSSSTSSTVSSNTPFRSLRGGGGSGAGSDRFAKRKAYELDPQEDPDMERCRLNAINARRNRELKKARMAELEKLVQEGDRERDRLLGENRELREGMAELQREVKHLTNILRNQSRLSHILDKLASAGGSRSSRQVGRVHP</sequence>
<evidence type="ECO:0000256" key="2">
    <source>
        <dbReference type="SAM" id="MobiDB-lite"/>
    </source>
</evidence>
<evidence type="ECO:0000313" key="3">
    <source>
        <dbReference type="EMBL" id="KAK8386180.1"/>
    </source>
</evidence>
<feature type="compositionally biased region" description="Polar residues" evidence="2">
    <location>
        <begin position="200"/>
        <end position="218"/>
    </location>
</feature>
<keyword evidence="4" id="KW-1185">Reference proteome</keyword>
<keyword evidence="1" id="KW-0175">Coiled coil</keyword>
<evidence type="ECO:0000313" key="4">
    <source>
        <dbReference type="Proteomes" id="UP001487740"/>
    </source>
</evidence>
<dbReference type="Proteomes" id="UP001487740">
    <property type="component" value="Unassembled WGS sequence"/>
</dbReference>
<dbReference type="PRINTS" id="PR01217">
    <property type="entry name" value="PRICHEXTENSN"/>
</dbReference>
<feature type="compositionally biased region" description="Low complexity" evidence="2">
    <location>
        <begin position="134"/>
        <end position="152"/>
    </location>
</feature>
<proteinExistence type="predicted"/>
<dbReference type="EMBL" id="JARAKH010000031">
    <property type="protein sequence ID" value="KAK8386180.1"/>
    <property type="molecule type" value="Genomic_DNA"/>
</dbReference>
<feature type="compositionally biased region" description="Pro residues" evidence="2">
    <location>
        <begin position="103"/>
        <end position="114"/>
    </location>
</feature>
<protein>
    <recommendedName>
        <fullName evidence="5">BZIP domain-containing protein</fullName>
    </recommendedName>
</protein>
<feature type="compositionally biased region" description="Low complexity" evidence="2">
    <location>
        <begin position="250"/>
        <end position="261"/>
    </location>
</feature>
<organism evidence="3 4">
    <name type="scientific">Scylla paramamosain</name>
    <name type="common">Mud crab</name>
    <dbReference type="NCBI Taxonomy" id="85552"/>
    <lineage>
        <taxon>Eukaryota</taxon>
        <taxon>Metazoa</taxon>
        <taxon>Ecdysozoa</taxon>
        <taxon>Arthropoda</taxon>
        <taxon>Crustacea</taxon>
        <taxon>Multicrustacea</taxon>
        <taxon>Malacostraca</taxon>
        <taxon>Eumalacostraca</taxon>
        <taxon>Eucarida</taxon>
        <taxon>Decapoda</taxon>
        <taxon>Pleocyemata</taxon>
        <taxon>Brachyura</taxon>
        <taxon>Eubrachyura</taxon>
        <taxon>Portunoidea</taxon>
        <taxon>Portunidae</taxon>
        <taxon>Portuninae</taxon>
        <taxon>Scylla</taxon>
    </lineage>
</organism>
<gene>
    <name evidence="3" type="ORF">O3P69_010715</name>
</gene>
<feature type="compositionally biased region" description="Low complexity" evidence="2">
    <location>
        <begin position="90"/>
        <end position="102"/>
    </location>
</feature>
<feature type="compositionally biased region" description="Polar residues" evidence="2">
    <location>
        <begin position="117"/>
        <end position="132"/>
    </location>
</feature>
<name>A0AAW0TFG9_SCYPA</name>
<accession>A0AAW0TFG9</accession>
<comment type="caution">
    <text evidence="3">The sequence shown here is derived from an EMBL/GenBank/DDBJ whole genome shotgun (WGS) entry which is preliminary data.</text>
</comment>
<feature type="compositionally biased region" description="Low complexity" evidence="2">
    <location>
        <begin position="222"/>
        <end position="242"/>
    </location>
</feature>
<evidence type="ECO:0008006" key="5">
    <source>
        <dbReference type="Google" id="ProtNLM"/>
    </source>
</evidence>
<feature type="region of interest" description="Disordered" evidence="2">
    <location>
        <begin position="90"/>
        <end position="152"/>
    </location>
</feature>
<reference evidence="3 4" key="1">
    <citation type="submission" date="2023-03" db="EMBL/GenBank/DDBJ databases">
        <title>High-quality genome of Scylla paramamosain provides insights in environmental adaptation.</title>
        <authorList>
            <person name="Zhang L."/>
        </authorList>
    </citation>
    <scope>NUCLEOTIDE SEQUENCE [LARGE SCALE GENOMIC DNA]</scope>
    <source>
        <strain evidence="3">LZ_2023a</strain>
        <tissue evidence="3">Muscle</tissue>
    </source>
</reference>
<evidence type="ECO:0000256" key="1">
    <source>
        <dbReference type="SAM" id="Coils"/>
    </source>
</evidence>
<dbReference type="AlphaFoldDB" id="A0AAW0TFG9"/>